<comment type="caution">
    <text evidence="3">The sequence shown here is derived from an EMBL/GenBank/DDBJ whole genome shotgun (WGS) entry which is preliminary data.</text>
</comment>
<evidence type="ECO:0000313" key="3">
    <source>
        <dbReference type="EMBL" id="MDQ0536121.1"/>
    </source>
</evidence>
<evidence type="ECO:0000256" key="1">
    <source>
        <dbReference type="ARBA" id="ARBA00007274"/>
    </source>
</evidence>
<proteinExistence type="inferred from homology"/>
<keyword evidence="4" id="KW-1185">Reference proteome</keyword>
<name>A0ABU0MRS3_9PROT</name>
<dbReference type="RefSeq" id="WP_209984031.1">
    <property type="nucleotide sequence ID" value="NZ_JAGINO010000013.1"/>
</dbReference>
<dbReference type="InterPro" id="IPR051159">
    <property type="entry name" value="Hexapeptide_acetyltransf"/>
</dbReference>
<dbReference type="EMBL" id="JAUSVU010000023">
    <property type="protein sequence ID" value="MDQ0536121.1"/>
    <property type="molecule type" value="Genomic_DNA"/>
</dbReference>
<keyword evidence="2 3" id="KW-0808">Transferase</keyword>
<dbReference type="Gene3D" id="2.160.10.10">
    <property type="entry name" value="Hexapeptide repeat proteins"/>
    <property type="match status" value="1"/>
</dbReference>
<dbReference type="PANTHER" id="PTHR23416:SF23">
    <property type="entry name" value="ACETYLTRANSFERASE C18B11.09C-RELATED"/>
    <property type="match status" value="1"/>
</dbReference>
<dbReference type="PANTHER" id="PTHR23416">
    <property type="entry name" value="SIALIC ACID SYNTHASE-RELATED"/>
    <property type="match status" value="1"/>
</dbReference>
<evidence type="ECO:0000313" key="4">
    <source>
        <dbReference type="Proteomes" id="UP001244552"/>
    </source>
</evidence>
<dbReference type="EC" id="2.3.1.-" evidence="3"/>
<dbReference type="GO" id="GO:0016746">
    <property type="term" value="F:acyltransferase activity"/>
    <property type="evidence" value="ECO:0007669"/>
    <property type="project" value="UniProtKB-KW"/>
</dbReference>
<organism evidence="3 4">
    <name type="scientific">Azospirillum picis</name>
    <dbReference type="NCBI Taxonomy" id="488438"/>
    <lineage>
        <taxon>Bacteria</taxon>
        <taxon>Pseudomonadati</taxon>
        <taxon>Pseudomonadota</taxon>
        <taxon>Alphaproteobacteria</taxon>
        <taxon>Rhodospirillales</taxon>
        <taxon>Azospirillaceae</taxon>
        <taxon>Azospirillum</taxon>
    </lineage>
</organism>
<dbReference type="SUPFAM" id="SSF51161">
    <property type="entry name" value="Trimeric LpxA-like enzymes"/>
    <property type="match status" value="1"/>
</dbReference>
<dbReference type="Proteomes" id="UP001244552">
    <property type="component" value="Unassembled WGS sequence"/>
</dbReference>
<dbReference type="InterPro" id="IPR011004">
    <property type="entry name" value="Trimer_LpxA-like_sf"/>
</dbReference>
<sequence>MTAHPEPSTPVAGGFHPAISSAILSASLGGRIRPSSLSLRNRLGRALWGLVWLLLFRPSPKVCHGWRRFLLRLFGARLGRGAIVHASVRVFAPWNLEMGEHASLSHFVDCYCVDRISVGAYATVSQYSFLCSASHDFRQFQMPLVTKPVEIGALAWVAADVFVAPGVRIGEGAMVQARSTVLEDVADWTIAGGHPARAIAERVMVGELPTW</sequence>
<reference evidence="3 4" key="1">
    <citation type="submission" date="2023-07" db="EMBL/GenBank/DDBJ databases">
        <title>Genomic Encyclopedia of Type Strains, Phase IV (KMG-IV): sequencing the most valuable type-strain genomes for metagenomic binning, comparative biology and taxonomic classification.</title>
        <authorList>
            <person name="Goeker M."/>
        </authorList>
    </citation>
    <scope>NUCLEOTIDE SEQUENCE [LARGE SCALE GENOMIC DNA]</scope>
    <source>
        <strain evidence="3 4">DSM 19922</strain>
    </source>
</reference>
<accession>A0ABU0MRS3</accession>
<evidence type="ECO:0000256" key="2">
    <source>
        <dbReference type="ARBA" id="ARBA00022679"/>
    </source>
</evidence>
<keyword evidence="3" id="KW-0012">Acyltransferase</keyword>
<protein>
    <submittedName>
        <fullName evidence="3">Colanic acid biosynthesis acetyltransferase WcaF</fullName>
        <ecNumber evidence="3">2.3.1.-</ecNumber>
    </submittedName>
</protein>
<comment type="similarity">
    <text evidence="1">Belongs to the transferase hexapeptide repeat family.</text>
</comment>
<gene>
    <name evidence="3" type="ORF">QO018_005012</name>
</gene>